<feature type="transmembrane region" description="Helical" evidence="10">
    <location>
        <begin position="266"/>
        <end position="288"/>
    </location>
</feature>
<dbReference type="OrthoDB" id="9935175at2759"/>
<feature type="transmembrane region" description="Helical" evidence="10">
    <location>
        <begin position="300"/>
        <end position="321"/>
    </location>
</feature>
<feature type="region of interest" description="Disordered" evidence="9">
    <location>
        <begin position="400"/>
        <end position="466"/>
    </location>
</feature>
<accession>A0A7J5Z3F3</accession>
<evidence type="ECO:0000256" key="9">
    <source>
        <dbReference type="SAM" id="MobiDB-lite"/>
    </source>
</evidence>
<dbReference type="GO" id="GO:0016020">
    <property type="term" value="C:membrane"/>
    <property type="evidence" value="ECO:0007669"/>
    <property type="project" value="UniProtKB-SubCell"/>
</dbReference>
<evidence type="ECO:0000256" key="2">
    <source>
        <dbReference type="ARBA" id="ARBA00022606"/>
    </source>
</evidence>
<feature type="transmembrane region" description="Helical" evidence="10">
    <location>
        <begin position="109"/>
        <end position="130"/>
    </location>
</feature>
<feature type="compositionally biased region" description="Basic and acidic residues" evidence="9">
    <location>
        <begin position="418"/>
        <end position="449"/>
    </location>
</feature>
<feature type="compositionally biased region" description="Polar residues" evidence="9">
    <location>
        <begin position="400"/>
        <end position="414"/>
    </location>
</feature>
<dbReference type="Gene3D" id="1.20.1070.10">
    <property type="entry name" value="Rhodopsin 7-helix transmembrane proteins"/>
    <property type="match status" value="1"/>
</dbReference>
<dbReference type="PRINTS" id="PR00237">
    <property type="entry name" value="GPCRRHODOPSN"/>
</dbReference>
<keyword evidence="2" id="KW-0716">Sensory transduction</keyword>
<name>A0A7J5Z3F3_DISMA</name>
<dbReference type="EMBL" id="JAAKFY010000006">
    <property type="protein sequence ID" value="KAF3856342.1"/>
    <property type="molecule type" value="Genomic_DNA"/>
</dbReference>
<dbReference type="Proteomes" id="UP000518266">
    <property type="component" value="Unassembled WGS sequence"/>
</dbReference>
<dbReference type="GO" id="GO:0004930">
    <property type="term" value="F:G protein-coupled receptor activity"/>
    <property type="evidence" value="ECO:0007669"/>
    <property type="project" value="UniProtKB-KW"/>
</dbReference>
<reference evidence="12 13" key="1">
    <citation type="submission" date="2020-03" db="EMBL/GenBank/DDBJ databases">
        <title>Dissostichus mawsoni Genome sequencing and assembly.</title>
        <authorList>
            <person name="Park H."/>
        </authorList>
    </citation>
    <scope>NUCLEOTIDE SEQUENCE [LARGE SCALE GENOMIC DNA]</scope>
    <source>
        <strain evidence="12">DM0001</strain>
        <tissue evidence="12">Muscle</tissue>
    </source>
</reference>
<dbReference type="SUPFAM" id="SSF81321">
    <property type="entry name" value="Family A G protein-coupled receptor-like"/>
    <property type="match status" value="1"/>
</dbReference>
<evidence type="ECO:0000256" key="4">
    <source>
        <dbReference type="ARBA" id="ARBA00022989"/>
    </source>
</evidence>
<evidence type="ECO:0000256" key="6">
    <source>
        <dbReference type="ARBA" id="ARBA00023136"/>
    </source>
</evidence>
<dbReference type="CDD" id="cd00637">
    <property type="entry name" value="7tm_classA_rhodopsin-like"/>
    <property type="match status" value="1"/>
</dbReference>
<comment type="subcellular location">
    <subcellularLocation>
        <location evidence="1">Membrane</location>
        <topology evidence="1">Multi-pass membrane protein</topology>
    </subcellularLocation>
</comment>
<proteinExistence type="predicted"/>
<feature type="transmembrane region" description="Helical" evidence="10">
    <location>
        <begin position="31"/>
        <end position="56"/>
    </location>
</feature>
<organism evidence="12 13">
    <name type="scientific">Dissostichus mawsoni</name>
    <name type="common">Antarctic cod</name>
    <dbReference type="NCBI Taxonomy" id="36200"/>
    <lineage>
        <taxon>Eukaryota</taxon>
        <taxon>Metazoa</taxon>
        <taxon>Chordata</taxon>
        <taxon>Craniata</taxon>
        <taxon>Vertebrata</taxon>
        <taxon>Euteleostomi</taxon>
        <taxon>Actinopterygii</taxon>
        <taxon>Neopterygii</taxon>
        <taxon>Teleostei</taxon>
        <taxon>Neoteleostei</taxon>
        <taxon>Acanthomorphata</taxon>
        <taxon>Eupercaria</taxon>
        <taxon>Perciformes</taxon>
        <taxon>Notothenioidei</taxon>
        <taxon>Nototheniidae</taxon>
        <taxon>Dissostichus</taxon>
    </lineage>
</organism>
<keyword evidence="6 10" id="KW-0472">Membrane</keyword>
<evidence type="ECO:0000313" key="13">
    <source>
        <dbReference type="Proteomes" id="UP000518266"/>
    </source>
</evidence>
<dbReference type="PANTHER" id="PTHR11394">
    <property type="entry name" value="TASTE RECEPTOR TYPE 2"/>
    <property type="match status" value="1"/>
</dbReference>
<evidence type="ECO:0000256" key="8">
    <source>
        <dbReference type="ARBA" id="ARBA00023224"/>
    </source>
</evidence>
<dbReference type="PANTHER" id="PTHR11394:SF137">
    <property type="entry name" value="C-X-C CHEMOKINE RECEPTOR TYPE 3 ISOFORM X1-RELATED"/>
    <property type="match status" value="1"/>
</dbReference>
<dbReference type="Pfam" id="PF00001">
    <property type="entry name" value="7tm_1"/>
    <property type="match status" value="1"/>
</dbReference>
<keyword evidence="7" id="KW-0675">Receptor</keyword>
<keyword evidence="8" id="KW-0807">Transducer</keyword>
<evidence type="ECO:0000256" key="10">
    <source>
        <dbReference type="SAM" id="Phobius"/>
    </source>
</evidence>
<evidence type="ECO:0000256" key="7">
    <source>
        <dbReference type="ARBA" id="ARBA00023170"/>
    </source>
</evidence>
<feature type="transmembrane region" description="Helical" evidence="10">
    <location>
        <begin position="151"/>
        <end position="173"/>
    </location>
</feature>
<keyword evidence="4 10" id="KW-1133">Transmembrane helix</keyword>
<evidence type="ECO:0000256" key="5">
    <source>
        <dbReference type="ARBA" id="ARBA00023040"/>
    </source>
</evidence>
<keyword evidence="3 10" id="KW-0812">Transmembrane</keyword>
<feature type="domain" description="G-protein coupled receptors family 1 profile" evidence="11">
    <location>
        <begin position="43"/>
        <end position="318"/>
    </location>
</feature>
<keyword evidence="5" id="KW-0297">G-protein coupled receptor</keyword>
<gene>
    <name evidence="12" type="ORF">F7725_017065</name>
</gene>
<sequence>MAEINSHIEGGEDAGLVGMGLRISVSPVQTAFYIILVMLGIIGNATVVGVIGKSVIVDRVGGRNSDIIIINMALSNLLVSVMRNTLLIVSDVGLELYSSKEWCQFLMGVWVWLRSVNVWSTLFLSAFHLQTLRRVAPAIGNLHAPRGLPKTLMFILGLIWCLNFIYSIPAHIYSTSGDVNSTETLMLVSSTTRPLLGCVWNFPSSYSGLAYATTSMVIHETIPIILMAFTNLGSLYTLYTHSRMRSSVPDAPVIKRVPAERRAAKVILALIMLFIASWGTSIISVNYFNYNRGSSAEFLLVIARFANIIFIAMSPAVLAVGHRRLRSFINLWGFTLVFSDLPVTFKNFNPHQEHTLDSPPQLAMSQGHHHGTESYKQGPWAMCCLLRVVQWKTLRASVAQQPTARHHTQSSMKTLHQPGDRDTSKPRSDTKMGTVRKSEVRRLASDRCTKMVSEGGSLPDGLSTAD</sequence>
<feature type="transmembrane region" description="Helical" evidence="10">
    <location>
        <begin position="68"/>
        <end position="89"/>
    </location>
</feature>
<keyword evidence="13" id="KW-1185">Reference proteome</keyword>
<dbReference type="InterPro" id="IPR000276">
    <property type="entry name" value="GPCR_Rhodpsn"/>
</dbReference>
<feature type="transmembrane region" description="Helical" evidence="10">
    <location>
        <begin position="221"/>
        <end position="239"/>
    </location>
</feature>
<evidence type="ECO:0000256" key="3">
    <source>
        <dbReference type="ARBA" id="ARBA00022692"/>
    </source>
</evidence>
<evidence type="ECO:0000256" key="1">
    <source>
        <dbReference type="ARBA" id="ARBA00004141"/>
    </source>
</evidence>
<evidence type="ECO:0000259" key="11">
    <source>
        <dbReference type="PROSITE" id="PS50262"/>
    </source>
</evidence>
<protein>
    <recommendedName>
        <fullName evidence="11">G-protein coupled receptors family 1 profile domain-containing protein</fullName>
    </recommendedName>
</protein>
<comment type="caution">
    <text evidence="12">The sequence shown here is derived from an EMBL/GenBank/DDBJ whole genome shotgun (WGS) entry which is preliminary data.</text>
</comment>
<dbReference type="AlphaFoldDB" id="A0A7J5Z3F3"/>
<dbReference type="PROSITE" id="PS50262">
    <property type="entry name" value="G_PROTEIN_RECEP_F1_2"/>
    <property type="match status" value="1"/>
</dbReference>
<evidence type="ECO:0000313" key="12">
    <source>
        <dbReference type="EMBL" id="KAF3856342.1"/>
    </source>
</evidence>
<dbReference type="InterPro" id="IPR017452">
    <property type="entry name" value="GPCR_Rhodpsn_7TM"/>
</dbReference>